<feature type="transmembrane region" description="Helical" evidence="9">
    <location>
        <begin position="6"/>
        <end position="27"/>
    </location>
</feature>
<evidence type="ECO:0000256" key="9">
    <source>
        <dbReference type="SAM" id="Phobius"/>
    </source>
</evidence>
<dbReference type="PANTHER" id="PTHR43829">
    <property type="entry name" value="AQUAPORIN OR AQUAGLYCEROPORIN RELATED"/>
    <property type="match status" value="1"/>
</dbReference>
<comment type="similarity">
    <text evidence="2 8">Belongs to the MIP/aquaporin (TC 1.A.8) family.</text>
</comment>
<evidence type="ECO:0000256" key="2">
    <source>
        <dbReference type="ARBA" id="ARBA00006175"/>
    </source>
</evidence>
<evidence type="ECO:0000256" key="6">
    <source>
        <dbReference type="ARBA" id="ARBA00023136"/>
    </source>
</evidence>
<dbReference type="GO" id="GO:0016323">
    <property type="term" value="C:basolateral plasma membrane"/>
    <property type="evidence" value="ECO:0007669"/>
    <property type="project" value="TreeGrafter"/>
</dbReference>
<comment type="subcellular location">
    <subcellularLocation>
        <location evidence="1">Membrane</location>
        <topology evidence="1">Multi-pass membrane protein</topology>
    </subcellularLocation>
</comment>
<dbReference type="Gene3D" id="1.20.1080.10">
    <property type="entry name" value="Glycerol uptake facilitator protein"/>
    <property type="match status" value="1"/>
</dbReference>
<feature type="transmembrane region" description="Helical" evidence="9">
    <location>
        <begin position="144"/>
        <end position="169"/>
    </location>
</feature>
<protein>
    <submittedName>
        <fullName evidence="11">Aquaporin-3</fullName>
    </submittedName>
</protein>
<dbReference type="Pfam" id="PF00230">
    <property type="entry name" value="MIP"/>
    <property type="match status" value="1"/>
</dbReference>
<evidence type="ECO:0000256" key="7">
    <source>
        <dbReference type="ARBA" id="ARBA00045280"/>
    </source>
</evidence>
<dbReference type="AlphaFoldDB" id="A0A915IM87"/>
<dbReference type="InterPro" id="IPR000425">
    <property type="entry name" value="MIP"/>
</dbReference>
<dbReference type="WBParaSite" id="nRc.2.0.1.t14578-RA">
    <property type="protein sequence ID" value="nRc.2.0.1.t14578-RA"/>
    <property type="gene ID" value="nRc.2.0.1.g14578"/>
</dbReference>
<evidence type="ECO:0000256" key="1">
    <source>
        <dbReference type="ARBA" id="ARBA00004141"/>
    </source>
</evidence>
<dbReference type="Proteomes" id="UP000887565">
    <property type="component" value="Unplaced"/>
</dbReference>
<dbReference type="GO" id="GO:0015250">
    <property type="term" value="F:water channel activity"/>
    <property type="evidence" value="ECO:0007669"/>
    <property type="project" value="TreeGrafter"/>
</dbReference>
<dbReference type="InterPro" id="IPR050363">
    <property type="entry name" value="MIP/Aquaporin"/>
</dbReference>
<dbReference type="InterPro" id="IPR023271">
    <property type="entry name" value="Aquaporin-like"/>
</dbReference>
<evidence type="ECO:0000256" key="8">
    <source>
        <dbReference type="RuleBase" id="RU000477"/>
    </source>
</evidence>
<dbReference type="PRINTS" id="PR00783">
    <property type="entry name" value="MINTRINSICP"/>
</dbReference>
<accession>A0A915IM87</accession>
<evidence type="ECO:0000313" key="11">
    <source>
        <dbReference type="WBParaSite" id="nRc.2.0.1.t14578-RA"/>
    </source>
</evidence>
<keyword evidence="5 9" id="KW-1133">Transmembrane helix</keyword>
<dbReference type="SUPFAM" id="SSF81338">
    <property type="entry name" value="Aquaporin-like"/>
    <property type="match status" value="1"/>
</dbReference>
<dbReference type="OMA" id="GCIFDQF"/>
<evidence type="ECO:0000256" key="5">
    <source>
        <dbReference type="ARBA" id="ARBA00022989"/>
    </source>
</evidence>
<keyword evidence="4 8" id="KW-0812">Transmembrane</keyword>
<keyword evidence="6 9" id="KW-0472">Membrane</keyword>
<organism evidence="10 11">
    <name type="scientific">Romanomermis culicivorax</name>
    <name type="common">Nematode worm</name>
    <dbReference type="NCBI Taxonomy" id="13658"/>
    <lineage>
        <taxon>Eukaryota</taxon>
        <taxon>Metazoa</taxon>
        <taxon>Ecdysozoa</taxon>
        <taxon>Nematoda</taxon>
        <taxon>Enoplea</taxon>
        <taxon>Dorylaimia</taxon>
        <taxon>Mermithida</taxon>
        <taxon>Mermithoidea</taxon>
        <taxon>Mermithidae</taxon>
        <taxon>Romanomermis</taxon>
    </lineage>
</organism>
<feature type="transmembrane region" description="Helical" evidence="9">
    <location>
        <begin position="90"/>
        <end position="109"/>
    </location>
</feature>
<evidence type="ECO:0000313" key="10">
    <source>
        <dbReference type="Proteomes" id="UP000887565"/>
    </source>
</evidence>
<evidence type="ECO:0000256" key="3">
    <source>
        <dbReference type="ARBA" id="ARBA00022448"/>
    </source>
</evidence>
<dbReference type="GO" id="GO:0015254">
    <property type="term" value="F:glycerol channel activity"/>
    <property type="evidence" value="ECO:0007669"/>
    <property type="project" value="TreeGrafter"/>
</dbReference>
<evidence type="ECO:0000256" key="4">
    <source>
        <dbReference type="ARBA" id="ARBA00022692"/>
    </source>
</evidence>
<sequence length="218" mass="24117">MLPLYWLAQYLGAFLGAAFVYAVYFDAIDRFDGGIRMTTGYNATAGIFATYPQEFLSAGSGVLDQTVGTAILTMCVFAVNDPRNVDVPMYFLPLLVGLVVGTVGMSFGYNCGFAINPARDLGPRIFTALSGWGNEVFSYRNYNWFWVPLVGPHLGAVIGTIIYMLFVGIHWPATFEKRDVRPKTEELLANEPARALMLPGDRQMDSTSKSLLSRSFNY</sequence>
<proteinExistence type="inferred from homology"/>
<keyword evidence="10" id="KW-1185">Reference proteome</keyword>
<comment type="function">
    <text evidence="7">Aquaglyceroporin that may modulate the water content and osmolytes during anhydrobiosis.</text>
</comment>
<keyword evidence="3 8" id="KW-0813">Transport</keyword>
<dbReference type="PANTHER" id="PTHR43829:SF9">
    <property type="entry name" value="AQUAPORIN-9"/>
    <property type="match status" value="1"/>
</dbReference>
<name>A0A915IM87_ROMCU</name>
<reference evidence="11" key="1">
    <citation type="submission" date="2022-11" db="UniProtKB">
        <authorList>
            <consortium name="WormBaseParasite"/>
        </authorList>
    </citation>
    <scope>IDENTIFICATION</scope>
</reference>